<dbReference type="PRINTS" id="PR00126">
    <property type="entry name" value="ATPASEGAMMA"/>
</dbReference>
<comment type="function">
    <text evidence="1">Produces ATP from ADP in the presence of a proton gradient across the membrane. The gamma chain is believed to be important in regulating ATPase activity and the flow of protons through the CF(0) complex.</text>
</comment>
<name>A0A552FB10_MICAE</name>
<dbReference type="Proteomes" id="UP000320293">
    <property type="component" value="Unassembled WGS sequence"/>
</dbReference>
<dbReference type="Pfam" id="PF00231">
    <property type="entry name" value="ATP-synt"/>
    <property type="match status" value="1"/>
</dbReference>
<dbReference type="NCBIfam" id="TIGR03323">
    <property type="entry name" value="alt_F1F0_F1_gam"/>
    <property type="match status" value="1"/>
</dbReference>
<evidence type="ECO:0000313" key="12">
    <source>
        <dbReference type="Proteomes" id="UP000320293"/>
    </source>
</evidence>
<evidence type="ECO:0000313" key="11">
    <source>
        <dbReference type="EMBL" id="TRU43916.1"/>
    </source>
</evidence>
<keyword evidence="6" id="KW-0406">Ion transport</keyword>
<organism evidence="11 12">
    <name type="scientific">Microcystis aeruginosa Ma_QC_Ca_00000000_S207</name>
    <dbReference type="NCBI Taxonomy" id="2486251"/>
    <lineage>
        <taxon>Bacteria</taxon>
        <taxon>Bacillati</taxon>
        <taxon>Cyanobacteriota</taxon>
        <taxon>Cyanophyceae</taxon>
        <taxon>Oscillatoriophycideae</taxon>
        <taxon>Chroococcales</taxon>
        <taxon>Microcystaceae</taxon>
        <taxon>Microcystis</taxon>
    </lineage>
</organism>
<dbReference type="SUPFAM" id="SSF52943">
    <property type="entry name" value="ATP synthase (F1-ATPase), gamma subunit"/>
    <property type="match status" value="1"/>
</dbReference>
<keyword evidence="7" id="KW-0472">Membrane</keyword>
<sequence length="300" mass="33511">MPVLELLQRRIALAQELQSVVKTMKVLAAASIHQYERAVESLVEYVSTIEMGLQIILGAAVDQHHAIAAPPRKLPRNSHLGAIIFGSDQGMCGQFNEQIVRYAVTQIQHLSIDSSKLAVLAVGARVIPPLENAGVVSERNFAMPTSLAGITSMVQELLLHIEMWQSQMPIDKIALFYNKPRSNISYQPHALQLLPVDNKWLKDLQQKRWVGATLPTFTMDWSQLFSALIEQYLFICLYRAFAESLASENASRLASMQASEKNIEAQLAQLLAQFQQERQTAITEEMLEIVSGFEALIRVG</sequence>
<keyword evidence="5" id="KW-0375">Hydrogen ion transport</keyword>
<dbReference type="GO" id="GO:0045259">
    <property type="term" value="C:proton-transporting ATP synthase complex"/>
    <property type="evidence" value="ECO:0007669"/>
    <property type="project" value="UniProtKB-KW"/>
</dbReference>
<evidence type="ECO:0000256" key="5">
    <source>
        <dbReference type="ARBA" id="ARBA00022781"/>
    </source>
</evidence>
<evidence type="ECO:0000256" key="6">
    <source>
        <dbReference type="ARBA" id="ARBA00023065"/>
    </source>
</evidence>
<evidence type="ECO:0000256" key="10">
    <source>
        <dbReference type="SAM" id="Coils"/>
    </source>
</evidence>
<dbReference type="Gene3D" id="3.40.1380.10">
    <property type="match status" value="1"/>
</dbReference>
<evidence type="ECO:0000256" key="8">
    <source>
        <dbReference type="ARBA" id="ARBA00023196"/>
    </source>
</evidence>
<dbReference type="AlphaFoldDB" id="A0A552FB10"/>
<accession>A0A552FB10</accession>
<protein>
    <submittedName>
        <fullName evidence="11">F0F1 ATP synthase subunit gamma</fullName>
    </submittedName>
</protein>
<dbReference type="CDD" id="cd12151">
    <property type="entry name" value="F1-ATPase_gamma"/>
    <property type="match status" value="1"/>
</dbReference>
<dbReference type="InterPro" id="IPR035968">
    <property type="entry name" value="ATP_synth_F1_ATPase_gsu"/>
</dbReference>
<keyword evidence="4" id="KW-0813">Transport</keyword>
<feature type="coiled-coil region" evidence="10">
    <location>
        <begin position="253"/>
        <end position="280"/>
    </location>
</feature>
<proteinExistence type="inferred from homology"/>
<keyword evidence="8" id="KW-0139">CF(1)</keyword>
<dbReference type="GO" id="GO:0046933">
    <property type="term" value="F:proton-transporting ATP synthase activity, rotational mechanism"/>
    <property type="evidence" value="ECO:0007669"/>
    <property type="project" value="InterPro"/>
</dbReference>
<evidence type="ECO:0000256" key="2">
    <source>
        <dbReference type="ARBA" id="ARBA00004170"/>
    </source>
</evidence>
<dbReference type="InterPro" id="IPR017709">
    <property type="entry name" value="Alt_ATP_synth_F1_gsu"/>
</dbReference>
<comment type="caution">
    <text evidence="11">The sequence shown here is derived from an EMBL/GenBank/DDBJ whole genome shotgun (WGS) entry which is preliminary data.</text>
</comment>
<comment type="subcellular location">
    <subcellularLocation>
        <location evidence="2">Membrane</location>
        <topology evidence="2">Peripheral membrane protein</topology>
    </subcellularLocation>
</comment>
<dbReference type="InterPro" id="IPR000131">
    <property type="entry name" value="ATP_synth_F1_gsu"/>
</dbReference>
<dbReference type="EMBL" id="SFBF01000326">
    <property type="protein sequence ID" value="TRU43916.1"/>
    <property type="molecule type" value="Genomic_DNA"/>
</dbReference>
<evidence type="ECO:0000256" key="3">
    <source>
        <dbReference type="ARBA" id="ARBA00007681"/>
    </source>
</evidence>
<comment type="similarity">
    <text evidence="3">Belongs to the ATPase gamma chain family.</text>
</comment>
<evidence type="ECO:0000256" key="7">
    <source>
        <dbReference type="ARBA" id="ARBA00023136"/>
    </source>
</evidence>
<reference evidence="11 12" key="1">
    <citation type="submission" date="2019-01" db="EMBL/GenBank/DDBJ databases">
        <title>Coherence of Microcystis species and biogeography revealed through population genomics.</title>
        <authorList>
            <person name="Perez-Carrascal O.M."/>
            <person name="Terrat Y."/>
            <person name="Giani A."/>
            <person name="Fortin N."/>
            <person name="Tromas N."/>
            <person name="Shapiro B.J."/>
        </authorList>
    </citation>
    <scope>NUCLEOTIDE SEQUENCE [LARGE SCALE GENOMIC DNA]</scope>
    <source>
        <strain evidence="11">Ma_QC_Ca_00000000_S207</strain>
    </source>
</reference>
<evidence type="ECO:0000256" key="1">
    <source>
        <dbReference type="ARBA" id="ARBA00003456"/>
    </source>
</evidence>
<keyword evidence="10" id="KW-0175">Coiled coil</keyword>
<gene>
    <name evidence="11" type="ORF">EWV91_17495</name>
</gene>
<dbReference type="PANTHER" id="PTHR11693">
    <property type="entry name" value="ATP SYNTHASE GAMMA CHAIN"/>
    <property type="match status" value="1"/>
</dbReference>
<keyword evidence="9" id="KW-0066">ATP synthesis</keyword>
<evidence type="ECO:0000256" key="4">
    <source>
        <dbReference type="ARBA" id="ARBA00022448"/>
    </source>
</evidence>
<dbReference type="PANTHER" id="PTHR11693:SF22">
    <property type="entry name" value="ATP SYNTHASE SUBUNIT GAMMA, MITOCHONDRIAL"/>
    <property type="match status" value="1"/>
</dbReference>
<dbReference type="Gene3D" id="1.10.287.80">
    <property type="entry name" value="ATP synthase, gamma subunit, helix hairpin domain"/>
    <property type="match status" value="1"/>
</dbReference>
<evidence type="ECO:0000256" key="9">
    <source>
        <dbReference type="ARBA" id="ARBA00023310"/>
    </source>
</evidence>